<dbReference type="Proteomes" id="UP000594961">
    <property type="component" value="Chromosome"/>
</dbReference>
<dbReference type="InterPro" id="IPR036614">
    <property type="entry name" value="RusA-like_sf"/>
</dbReference>
<dbReference type="GO" id="GO:0006281">
    <property type="term" value="P:DNA repair"/>
    <property type="evidence" value="ECO:0007669"/>
    <property type="project" value="InterPro"/>
</dbReference>
<dbReference type="GO" id="GO:0000287">
    <property type="term" value="F:magnesium ion binding"/>
    <property type="evidence" value="ECO:0007669"/>
    <property type="project" value="InterPro"/>
</dbReference>
<dbReference type="Gene3D" id="3.30.1330.70">
    <property type="entry name" value="Holliday junction resolvase RusA"/>
    <property type="match status" value="1"/>
</dbReference>
<proteinExistence type="predicted"/>
<sequence>MNSLINPILEPYRLITLDVHKDLWMTSNQRKHWTDNSKRANRLRTLADFKAQVHRTPKITEPIWLHADIGMPTRRRFDPPNAWPTVKPIIDGLVLAGIFKDDDSKWIPYTSFGRDHTKPAPGHYRITLYAIPESSEIYVPF</sequence>
<evidence type="ECO:0000313" key="1">
    <source>
        <dbReference type="EMBL" id="QOR47598.1"/>
    </source>
</evidence>
<gene>
    <name evidence="1" type="ORF">INS90_10190</name>
</gene>
<dbReference type="SUPFAM" id="SSF103084">
    <property type="entry name" value="Holliday junction resolvase RusA"/>
    <property type="match status" value="1"/>
</dbReference>
<dbReference type="GO" id="GO:0006310">
    <property type="term" value="P:DNA recombination"/>
    <property type="evidence" value="ECO:0007669"/>
    <property type="project" value="InterPro"/>
</dbReference>
<organism evidence="1 2">
    <name type="scientific">Trueperella pecoris</name>
    <dbReference type="NCBI Taxonomy" id="2733571"/>
    <lineage>
        <taxon>Bacteria</taxon>
        <taxon>Bacillati</taxon>
        <taxon>Actinomycetota</taxon>
        <taxon>Actinomycetes</taxon>
        <taxon>Actinomycetales</taxon>
        <taxon>Actinomycetaceae</taxon>
        <taxon>Trueperella</taxon>
    </lineage>
</organism>
<reference evidence="1 2" key="1">
    <citation type="submission" date="2020-10" db="EMBL/GenBank/DDBJ databases">
        <title>Trueperella pecoris sp. nov. isolated from bovine and porcine specimens.</title>
        <authorList>
            <person name="Schoenecker L."/>
            <person name="Schnydrig P."/>
            <person name="Brodard I."/>
            <person name="Thomann A."/>
            <person name="Hemphill A."/>
            <person name="Rodriguez-Campos S."/>
            <person name="Perreten V."/>
            <person name="Jores J."/>
            <person name="Kittl S."/>
        </authorList>
    </citation>
    <scope>NUCLEOTIDE SEQUENCE [LARGE SCALE GENOMIC DNA]</scope>
    <source>
        <strain evidence="1 2">19OD0592</strain>
    </source>
</reference>
<dbReference type="AlphaFoldDB" id="A0A7M1R086"/>
<dbReference type="EMBL" id="CP063212">
    <property type="protein sequence ID" value="QOR47598.1"/>
    <property type="molecule type" value="Genomic_DNA"/>
</dbReference>
<accession>A0A7M1R086</accession>
<name>A0A7M1R086_9ACTO</name>
<evidence type="ECO:0000313" key="2">
    <source>
        <dbReference type="Proteomes" id="UP000594961"/>
    </source>
</evidence>
<dbReference type="RefSeq" id="WP_197552921.1">
    <property type="nucleotide sequence ID" value="NZ_CP063212.1"/>
</dbReference>
<protein>
    <submittedName>
        <fullName evidence="1">Uncharacterized protein</fullName>
    </submittedName>
</protein>